<organism evidence="16">
    <name type="scientific">Candidatus Moduliflexus flocculans</name>
    <dbReference type="NCBI Taxonomy" id="1499966"/>
    <lineage>
        <taxon>Bacteria</taxon>
        <taxon>Candidatus Moduliflexota</taxon>
        <taxon>Candidatus Moduliflexia</taxon>
        <taxon>Candidatus Moduliflexales</taxon>
        <taxon>Candidatus Moduliflexaceae</taxon>
    </lineage>
</organism>
<dbReference type="NCBIfam" id="NF008277">
    <property type="entry name" value="PRK11055.1"/>
    <property type="match status" value="1"/>
</dbReference>
<reference evidence="16" key="1">
    <citation type="journal article" date="2015" name="PeerJ">
        <title>First genomic representation of candidate bacterial phylum KSB3 points to enhanced environmental sensing as a trigger of wastewater bulking.</title>
        <authorList>
            <person name="Sekiguchi Y."/>
            <person name="Ohashi A."/>
            <person name="Parks D.H."/>
            <person name="Yamauchi T."/>
            <person name="Tyson G.W."/>
            <person name="Hugenholtz P."/>
        </authorList>
    </citation>
    <scope>NUCLEOTIDE SEQUENCE [LARGE SCALE GENOMIC DNA]</scope>
</reference>
<feature type="binding site" evidence="15">
    <location>
        <begin position="80"/>
        <end position="81"/>
    </location>
    <ligand>
        <name>beta-D-galactose</name>
        <dbReference type="ChEBI" id="CHEBI:27667"/>
    </ligand>
</feature>
<dbReference type="GO" id="GO:0006006">
    <property type="term" value="P:glucose metabolic process"/>
    <property type="evidence" value="ECO:0007669"/>
    <property type="project" value="TreeGrafter"/>
</dbReference>
<dbReference type="EMBL" id="DF820455">
    <property type="protein sequence ID" value="GAK49659.1"/>
    <property type="molecule type" value="Genomic_DNA"/>
</dbReference>
<dbReference type="PROSITE" id="PS00545">
    <property type="entry name" value="ALDOSE_1_EPIMERASE"/>
    <property type="match status" value="1"/>
</dbReference>
<proteinExistence type="inferred from homology"/>
<evidence type="ECO:0000256" key="2">
    <source>
        <dbReference type="ARBA" id="ARBA00004496"/>
    </source>
</evidence>
<comment type="catalytic activity">
    <reaction evidence="1 12">
        <text>alpha-D-glucose = beta-D-glucose</text>
        <dbReference type="Rhea" id="RHEA:10264"/>
        <dbReference type="ChEBI" id="CHEBI:15903"/>
        <dbReference type="ChEBI" id="CHEBI:17925"/>
        <dbReference type="EC" id="5.1.3.3"/>
    </reaction>
</comment>
<dbReference type="Pfam" id="PF01263">
    <property type="entry name" value="Aldose_epim"/>
    <property type="match status" value="1"/>
</dbReference>
<feature type="binding site" evidence="14">
    <location>
        <position position="253"/>
    </location>
    <ligand>
        <name>beta-D-galactose</name>
        <dbReference type="ChEBI" id="CHEBI:27667"/>
    </ligand>
</feature>
<evidence type="ECO:0000256" key="7">
    <source>
        <dbReference type="ARBA" id="ARBA00014165"/>
    </source>
</evidence>
<evidence type="ECO:0000256" key="3">
    <source>
        <dbReference type="ARBA" id="ARBA00005028"/>
    </source>
</evidence>
<name>A0A0S6VQZ5_9BACT</name>
<keyword evidence="9" id="KW-0597">Phosphoprotein</keyword>
<dbReference type="GO" id="GO:0005737">
    <property type="term" value="C:cytoplasm"/>
    <property type="evidence" value="ECO:0007669"/>
    <property type="project" value="UniProtKB-SubCell"/>
</dbReference>
<evidence type="ECO:0000256" key="4">
    <source>
        <dbReference type="ARBA" id="ARBA00006206"/>
    </source>
</evidence>
<evidence type="ECO:0000256" key="15">
    <source>
        <dbReference type="PIRSR" id="PIRSR005096-3"/>
    </source>
</evidence>
<evidence type="ECO:0000256" key="5">
    <source>
        <dbReference type="ARBA" id="ARBA00011245"/>
    </source>
</evidence>
<dbReference type="PANTHER" id="PTHR10091:SF0">
    <property type="entry name" value="GALACTOSE MUTAROTASE"/>
    <property type="match status" value="1"/>
</dbReference>
<keyword evidence="17" id="KW-1185">Reference proteome</keyword>
<comment type="similarity">
    <text evidence="4 12">Belongs to the aldose epimerase family.</text>
</comment>
<dbReference type="GO" id="GO:0004034">
    <property type="term" value="F:aldose 1-epimerase activity"/>
    <property type="evidence" value="ECO:0007669"/>
    <property type="project" value="UniProtKB-EC"/>
</dbReference>
<dbReference type="FunFam" id="2.70.98.10:FF:000003">
    <property type="entry name" value="Aldose 1-epimerase"/>
    <property type="match status" value="1"/>
</dbReference>
<evidence type="ECO:0000256" key="11">
    <source>
        <dbReference type="ARBA" id="ARBA00023277"/>
    </source>
</evidence>
<dbReference type="AlphaFoldDB" id="A0A0S6VQZ5"/>
<evidence type="ECO:0000256" key="6">
    <source>
        <dbReference type="ARBA" id="ARBA00013185"/>
    </source>
</evidence>
<evidence type="ECO:0000256" key="13">
    <source>
        <dbReference type="PIRSR" id="PIRSR005096-1"/>
    </source>
</evidence>
<dbReference type="Gene3D" id="2.70.98.10">
    <property type="match status" value="1"/>
</dbReference>
<dbReference type="InterPro" id="IPR008183">
    <property type="entry name" value="Aldose_1/G6P_1-epimerase"/>
</dbReference>
<dbReference type="GO" id="GO:0030246">
    <property type="term" value="F:carbohydrate binding"/>
    <property type="evidence" value="ECO:0007669"/>
    <property type="project" value="InterPro"/>
</dbReference>
<comment type="subunit">
    <text evidence="5">Monomer.</text>
</comment>
<evidence type="ECO:0000256" key="10">
    <source>
        <dbReference type="ARBA" id="ARBA00023235"/>
    </source>
</evidence>
<feature type="binding site" evidence="15">
    <location>
        <begin position="180"/>
        <end position="182"/>
    </location>
    <ligand>
        <name>beta-D-galactose</name>
        <dbReference type="ChEBI" id="CHEBI:27667"/>
    </ligand>
</feature>
<keyword evidence="10 12" id="KW-0413">Isomerase</keyword>
<dbReference type="PANTHER" id="PTHR10091">
    <property type="entry name" value="ALDOSE-1-EPIMERASE"/>
    <property type="match status" value="1"/>
</dbReference>
<dbReference type="InterPro" id="IPR014718">
    <property type="entry name" value="GH-type_carb-bd"/>
</dbReference>
<dbReference type="InterPro" id="IPR015443">
    <property type="entry name" value="Aldose_1-epimerase"/>
</dbReference>
<evidence type="ECO:0000256" key="14">
    <source>
        <dbReference type="PIRSR" id="PIRSR005096-2"/>
    </source>
</evidence>
<keyword evidence="8" id="KW-0963">Cytoplasm</keyword>
<dbReference type="InterPro" id="IPR047215">
    <property type="entry name" value="Galactose_mutarotase-like"/>
</dbReference>
<protein>
    <recommendedName>
        <fullName evidence="7 12">Aldose 1-epimerase</fullName>
        <ecNumber evidence="6 12">5.1.3.3</ecNumber>
    </recommendedName>
</protein>
<gene>
    <name evidence="16" type="ORF">U14_00882</name>
</gene>
<evidence type="ECO:0000313" key="17">
    <source>
        <dbReference type="Proteomes" id="UP000030700"/>
    </source>
</evidence>
<dbReference type="SUPFAM" id="SSF74650">
    <property type="entry name" value="Galactose mutarotase-like"/>
    <property type="match status" value="1"/>
</dbReference>
<evidence type="ECO:0000256" key="1">
    <source>
        <dbReference type="ARBA" id="ARBA00001614"/>
    </source>
</evidence>
<dbReference type="PIRSF" id="PIRSF005096">
    <property type="entry name" value="GALM"/>
    <property type="match status" value="1"/>
</dbReference>
<evidence type="ECO:0000313" key="16">
    <source>
        <dbReference type="EMBL" id="GAK49659.1"/>
    </source>
</evidence>
<dbReference type="InterPro" id="IPR011013">
    <property type="entry name" value="Gal_mutarotase_sf_dom"/>
</dbReference>
<comment type="subcellular location">
    <subcellularLocation>
        <location evidence="2">Cytoplasm</location>
    </subcellularLocation>
</comment>
<comment type="pathway">
    <text evidence="3 12">Carbohydrate metabolism; hexose metabolism.</text>
</comment>
<dbReference type="STRING" id="1499966.U14_00882"/>
<dbReference type="Proteomes" id="UP000030700">
    <property type="component" value="Unassembled WGS sequence"/>
</dbReference>
<sequence length="354" mass="38848">MNVTKQFYGKTHDGVAVDLYTLQNDHGGVVSITNYGGIIVSWHVPDRHGKFDDILLGFETFEGFLGEHPYFGALIGRYGNRIEQGKFTLNGVEYTLAKNNGHNHLHGGLKGFDKVVWKATEVRRADGVGVELHYLSKDGEEGYPGNLNVTVVYVFTNDQALKIEYTATTDNDTVLNLTNHAYFNLCGALSGKNVLGHELTIQADAFTPGDAGLIPTGEIRSVKGTPMDFTKPAPIGARIKEDYEPLHLAGGYDHNYVLNKSDQALTLAAQVYEPTSGRVMEVHTTEPGIQLYTGNFLDGTITGKGGVAYHQHSGFCLETQHFPNSPNRPNFPSTTLKPGETYTQTTIYTFSVKK</sequence>
<evidence type="ECO:0000256" key="8">
    <source>
        <dbReference type="ARBA" id="ARBA00022490"/>
    </source>
</evidence>
<dbReference type="InterPro" id="IPR018052">
    <property type="entry name" value="Ald1_epimerase_CS"/>
</dbReference>
<dbReference type="CDD" id="cd09019">
    <property type="entry name" value="galactose_mutarotase_like"/>
    <property type="match status" value="1"/>
</dbReference>
<evidence type="ECO:0000256" key="12">
    <source>
        <dbReference type="PIRNR" id="PIRNR005096"/>
    </source>
</evidence>
<feature type="active site" description="Proton acceptor" evidence="13">
    <location>
        <position position="318"/>
    </location>
</feature>
<feature type="active site" description="Proton donor" evidence="13">
    <location>
        <position position="180"/>
    </location>
</feature>
<dbReference type="UniPathway" id="UPA00242"/>
<dbReference type="GO" id="GO:0033499">
    <property type="term" value="P:galactose catabolic process via UDP-galactose, Leloir pathway"/>
    <property type="evidence" value="ECO:0007669"/>
    <property type="project" value="TreeGrafter"/>
</dbReference>
<dbReference type="HOGENOM" id="CLU_031753_2_0_0"/>
<keyword evidence="11 12" id="KW-0119">Carbohydrate metabolism</keyword>
<dbReference type="EC" id="5.1.3.3" evidence="6 12"/>
<evidence type="ECO:0000256" key="9">
    <source>
        <dbReference type="ARBA" id="ARBA00022553"/>
    </source>
</evidence>
<accession>A0A0S6VQZ5</accession>